<evidence type="ECO:0000259" key="3">
    <source>
        <dbReference type="Pfam" id="PF13559"/>
    </source>
</evidence>
<evidence type="ECO:0000256" key="1">
    <source>
        <dbReference type="SAM" id="MobiDB-lite"/>
    </source>
</evidence>
<feature type="region of interest" description="Disordered" evidence="1">
    <location>
        <begin position="684"/>
        <end position="722"/>
    </location>
</feature>
<dbReference type="Proteomes" id="UP000324104">
    <property type="component" value="Unassembled WGS sequence"/>
</dbReference>
<protein>
    <submittedName>
        <fullName evidence="4">DUF4129 domain-containing protein</fullName>
    </submittedName>
</protein>
<feature type="transmembrane region" description="Helical" evidence="2">
    <location>
        <begin position="421"/>
        <end position="440"/>
    </location>
</feature>
<keyword evidence="5" id="KW-1185">Reference proteome</keyword>
<feature type="transmembrane region" description="Helical" evidence="2">
    <location>
        <begin position="534"/>
        <end position="553"/>
    </location>
</feature>
<dbReference type="Pfam" id="PF13559">
    <property type="entry name" value="DUF4129"/>
    <property type="match status" value="1"/>
</dbReference>
<feature type="transmembrane region" description="Helical" evidence="2">
    <location>
        <begin position="398"/>
        <end position="415"/>
    </location>
</feature>
<feature type="compositionally biased region" description="Basic and acidic residues" evidence="1">
    <location>
        <begin position="711"/>
        <end position="722"/>
    </location>
</feature>
<feature type="region of interest" description="Disordered" evidence="1">
    <location>
        <begin position="582"/>
        <end position="601"/>
    </location>
</feature>
<feature type="compositionally biased region" description="Low complexity" evidence="1">
    <location>
        <begin position="171"/>
        <end position="182"/>
    </location>
</feature>
<name>A0A5D5AM19_9EURY</name>
<evidence type="ECO:0000313" key="5">
    <source>
        <dbReference type="Proteomes" id="UP000324104"/>
    </source>
</evidence>
<dbReference type="EMBL" id="VTAW01000012">
    <property type="protein sequence ID" value="TYT61917.1"/>
    <property type="molecule type" value="Genomic_DNA"/>
</dbReference>
<keyword evidence="2" id="KW-0812">Transmembrane</keyword>
<feature type="region of interest" description="Disordered" evidence="1">
    <location>
        <begin position="328"/>
        <end position="349"/>
    </location>
</feature>
<sequence length="722" mass="76260">MAPDDPPDEPTTGTDYRQVSFVVLAAVAVVVAAFFAPAIGGQGESEFGEPVDESDDAFDWLELLALLDLFTEPEPAQAQCTIWLSDEPVPGTEVTATVHYEDEELADAPVWFNDRHVGQTDEQGQVTGTVPYERELLIRVGAGEDGECRAGQTTASRSPTVTDVDVPHPIVSSTPDTTSSVDDVSSVDFGSLHTADTARAQIEGNATAEYEIDGFVMLDLQDDPYPGEEVTVEASIQGVPMRSADVAVDGESIGETDDDGTVDLTIPDDGSDRLSLTVARGEFERTATLRILLLEAQFVADGIAPIPGSDGAVQAEIADEPVEDADVAVDGEPHGETDENGTVPLSLPLDPTEPVTVDTGDQTATTTFVDSYGGPLVALTVLVFGGVAAGYRTHGSRGSIAVLAGVAAVMAVLIAEAFYGTIGGLVTLVTVAVIALALAAHRSDRRVRPSLPSAPSVRGGITDWVVARTLAIVAALESLLAWLRSLVTAVRLRIASLPRSVTGLARALGRWLAALPGRAVEATRRAIAATPRPGVRTVVAVAAGATLVAASYVEFGERVAAVVATVFVCLAVVYRFVGRDGADSSEAADAPSEAGPIRSEADTADDRTFREIWRAFARDVAPRRWRTRTPGEIRRRALEEGYPREPVAELTTLFLEVEYGDRARSETVRRRGADAYDEIVDARAAEVSTERDDGDAAAVDTTSPESASLEGDERGGQRVIES</sequence>
<keyword evidence="2" id="KW-0472">Membrane</keyword>
<dbReference type="InterPro" id="IPR025403">
    <property type="entry name" value="TgpA-like_C"/>
</dbReference>
<dbReference type="RefSeq" id="WP_149081478.1">
    <property type="nucleotide sequence ID" value="NZ_VTAW01000012.1"/>
</dbReference>
<organism evidence="4 5">
    <name type="scientific">Natrialba swarupiae</name>
    <dbReference type="NCBI Taxonomy" id="2448032"/>
    <lineage>
        <taxon>Archaea</taxon>
        <taxon>Methanobacteriati</taxon>
        <taxon>Methanobacteriota</taxon>
        <taxon>Stenosarchaea group</taxon>
        <taxon>Halobacteria</taxon>
        <taxon>Halobacteriales</taxon>
        <taxon>Natrialbaceae</taxon>
        <taxon>Natrialba</taxon>
    </lineage>
</organism>
<comment type="caution">
    <text evidence="4">The sequence shown here is derived from an EMBL/GenBank/DDBJ whole genome shotgun (WGS) entry which is preliminary data.</text>
</comment>
<feature type="transmembrane region" description="Helical" evidence="2">
    <location>
        <begin position="559"/>
        <end position="577"/>
    </location>
</feature>
<keyword evidence="2" id="KW-1133">Transmembrane helix</keyword>
<reference evidence="4 5" key="1">
    <citation type="submission" date="2019-08" db="EMBL/GenBank/DDBJ databases">
        <title>Archaea genome.</title>
        <authorList>
            <person name="Kajale S."/>
            <person name="Shouche Y."/>
            <person name="Deshpande N."/>
            <person name="Sharma A."/>
        </authorList>
    </citation>
    <scope>NUCLEOTIDE SEQUENCE [LARGE SCALE GENOMIC DNA]</scope>
    <source>
        <strain evidence="4 5">ESP3B_9</strain>
    </source>
</reference>
<evidence type="ECO:0000313" key="4">
    <source>
        <dbReference type="EMBL" id="TYT61917.1"/>
    </source>
</evidence>
<feature type="transmembrane region" description="Helical" evidence="2">
    <location>
        <begin position="21"/>
        <end position="40"/>
    </location>
</feature>
<accession>A0A5D5AM19</accession>
<feature type="domain" description="Protein-glutamine gamma-glutamyltransferase-like C-terminal" evidence="3">
    <location>
        <begin position="609"/>
        <end position="676"/>
    </location>
</feature>
<feature type="transmembrane region" description="Helical" evidence="2">
    <location>
        <begin position="372"/>
        <end position="391"/>
    </location>
</feature>
<feature type="region of interest" description="Disordered" evidence="1">
    <location>
        <begin position="147"/>
        <end position="182"/>
    </location>
</feature>
<feature type="compositionally biased region" description="Low complexity" evidence="1">
    <location>
        <begin position="584"/>
        <end position="596"/>
    </location>
</feature>
<evidence type="ECO:0000256" key="2">
    <source>
        <dbReference type="SAM" id="Phobius"/>
    </source>
</evidence>
<dbReference type="AlphaFoldDB" id="A0A5D5AM19"/>
<feature type="compositionally biased region" description="Polar residues" evidence="1">
    <location>
        <begin position="151"/>
        <end position="161"/>
    </location>
</feature>
<proteinExistence type="predicted"/>
<gene>
    <name evidence="4" type="ORF">FYC77_10595</name>
</gene>